<name>A0A151Y257_9GAMM</name>
<feature type="transmembrane region" description="Helical" evidence="1">
    <location>
        <begin position="26"/>
        <end position="49"/>
    </location>
</feature>
<gene>
    <name evidence="2" type="ORF">AZH43_12535</name>
</gene>
<organism evidence="2 3">
    <name type="scientific">Acinetobacter pragensis</name>
    <dbReference type="NCBI Taxonomy" id="1806892"/>
    <lineage>
        <taxon>Bacteria</taxon>
        <taxon>Pseudomonadati</taxon>
        <taxon>Pseudomonadota</taxon>
        <taxon>Gammaproteobacteria</taxon>
        <taxon>Moraxellales</taxon>
        <taxon>Moraxellaceae</taxon>
        <taxon>Acinetobacter</taxon>
    </lineage>
</organism>
<dbReference type="OrthoDB" id="5298497at2"/>
<keyword evidence="3" id="KW-1185">Reference proteome</keyword>
<dbReference type="RefSeq" id="WP_067669147.1">
    <property type="nucleotide sequence ID" value="NZ_CBCSIK010000002.1"/>
</dbReference>
<accession>A0A151Y257</accession>
<keyword evidence="1" id="KW-0472">Membrane</keyword>
<keyword evidence="1" id="KW-0812">Transmembrane</keyword>
<dbReference type="EMBL" id="LUAW01000020">
    <property type="protein sequence ID" value="KYQ72126.1"/>
    <property type="molecule type" value="Genomic_DNA"/>
</dbReference>
<feature type="transmembrane region" description="Helical" evidence="1">
    <location>
        <begin position="55"/>
        <end position="75"/>
    </location>
</feature>
<sequence>MGSAWQNWLSKRFKFDQKKQLRQKDVLVFIYQQGYLFLVLILITFIAGINYANNLILGFCFLIGAVLCISFYLTFKQLHALTIEVRSYEIGQVGQALHLGIYFGQEQKQARYLWIKVDKQLHKLYLSELKQAFHLSFSPEQRGKFLYPEIQIFSVYPFGLVRAWTYIYLQQESWIAPKSTVSAAENKNTHHRFEQDVDEFRELKDYREGEPLQAVSWKHAARGQGLYVKVFEQYQDQHLIEIHYDHMPSPSHEEKLSLIMGLVEQCEQLNCAYSIYLPNAQLPSGTGDKQLLQAKLLLAQA</sequence>
<dbReference type="STRING" id="1806892.AZH43_12535"/>
<evidence type="ECO:0000313" key="2">
    <source>
        <dbReference type="EMBL" id="KYQ72126.1"/>
    </source>
</evidence>
<comment type="caution">
    <text evidence="2">The sequence shown here is derived from an EMBL/GenBank/DDBJ whole genome shotgun (WGS) entry which is preliminary data.</text>
</comment>
<dbReference type="Proteomes" id="UP000076276">
    <property type="component" value="Unassembled WGS sequence"/>
</dbReference>
<evidence type="ECO:0000313" key="3">
    <source>
        <dbReference type="Proteomes" id="UP000076276"/>
    </source>
</evidence>
<reference evidence="2 3" key="1">
    <citation type="submission" date="2016-03" db="EMBL/GenBank/DDBJ databases">
        <title>Acinetobacter genomospecies 28 strain ANC 4149.</title>
        <authorList>
            <person name="Radolfova-Krizova L."/>
            <person name="Nemec A."/>
        </authorList>
    </citation>
    <scope>NUCLEOTIDE SEQUENCE [LARGE SCALE GENOMIC DNA]</scope>
    <source>
        <strain evidence="2 3">ANC 4149</strain>
    </source>
</reference>
<dbReference type="PANTHER" id="PTHR34351:SF1">
    <property type="entry name" value="SLR1927 PROTEIN"/>
    <property type="match status" value="1"/>
</dbReference>
<protein>
    <submittedName>
        <fullName evidence="2">Uncharacterized protein</fullName>
    </submittedName>
</protein>
<dbReference type="PANTHER" id="PTHR34351">
    <property type="entry name" value="SLR1927 PROTEIN-RELATED"/>
    <property type="match status" value="1"/>
</dbReference>
<keyword evidence="1" id="KW-1133">Transmembrane helix</keyword>
<dbReference type="AlphaFoldDB" id="A0A151Y257"/>
<evidence type="ECO:0000256" key="1">
    <source>
        <dbReference type="SAM" id="Phobius"/>
    </source>
</evidence>
<proteinExistence type="predicted"/>